<comment type="subcellular location">
    <subcellularLocation>
        <location evidence="1">Secreted</location>
    </subcellularLocation>
</comment>
<dbReference type="PANTHER" id="PTHR34270:SF3">
    <property type="entry name" value="PROTEIN RALF-LIKE 16-RELATED"/>
    <property type="match status" value="1"/>
</dbReference>
<evidence type="ECO:0000256" key="3">
    <source>
        <dbReference type="ARBA" id="ARBA00022525"/>
    </source>
</evidence>
<evidence type="ECO:0000313" key="10">
    <source>
        <dbReference type="Proteomes" id="UP001634007"/>
    </source>
</evidence>
<dbReference type="EMBL" id="JBJKBG010000004">
    <property type="protein sequence ID" value="KAL3742234.1"/>
    <property type="molecule type" value="Genomic_DNA"/>
</dbReference>
<sequence length="74" mass="7883">MAMSNKALAVCIMAIVICSFAVDDVLVDATPISYGGMRRDGIPCKGPKCPRLPPPSNDYNHGCEKFNDCRGGPP</sequence>
<dbReference type="Pfam" id="PF05498">
    <property type="entry name" value="RALF"/>
    <property type="match status" value="1"/>
</dbReference>
<dbReference type="GO" id="GO:0005179">
    <property type="term" value="F:hormone activity"/>
    <property type="evidence" value="ECO:0007669"/>
    <property type="project" value="UniProtKB-KW"/>
</dbReference>
<feature type="signal peptide" evidence="8">
    <location>
        <begin position="1"/>
        <end position="21"/>
    </location>
</feature>
<dbReference type="GO" id="GO:0005576">
    <property type="term" value="C:extracellular region"/>
    <property type="evidence" value="ECO:0007669"/>
    <property type="project" value="UniProtKB-SubCell"/>
</dbReference>
<keyword evidence="3" id="KW-0964">Secreted</keyword>
<evidence type="ECO:0000256" key="4">
    <source>
        <dbReference type="ARBA" id="ARBA00022702"/>
    </source>
</evidence>
<name>A0ABD3KQZ8_EUCGL</name>
<evidence type="ECO:0000256" key="7">
    <source>
        <dbReference type="ARBA" id="ARBA00037228"/>
    </source>
</evidence>
<proteinExistence type="inferred from homology"/>
<reference evidence="9 10" key="1">
    <citation type="submission" date="2024-11" db="EMBL/GenBank/DDBJ databases">
        <title>Chromosome-level genome assembly of Eucalyptus globulus Labill. provides insights into its genome evolution.</title>
        <authorList>
            <person name="Li X."/>
        </authorList>
    </citation>
    <scope>NUCLEOTIDE SEQUENCE [LARGE SCALE GENOMIC DNA]</scope>
    <source>
        <strain evidence="9">CL2024</strain>
        <tissue evidence="9">Fresh tender leaves</tissue>
    </source>
</reference>
<organism evidence="9 10">
    <name type="scientific">Eucalyptus globulus</name>
    <name type="common">Tasmanian blue gum</name>
    <dbReference type="NCBI Taxonomy" id="34317"/>
    <lineage>
        <taxon>Eukaryota</taxon>
        <taxon>Viridiplantae</taxon>
        <taxon>Streptophyta</taxon>
        <taxon>Embryophyta</taxon>
        <taxon>Tracheophyta</taxon>
        <taxon>Spermatophyta</taxon>
        <taxon>Magnoliopsida</taxon>
        <taxon>eudicotyledons</taxon>
        <taxon>Gunneridae</taxon>
        <taxon>Pentapetalae</taxon>
        <taxon>rosids</taxon>
        <taxon>malvids</taxon>
        <taxon>Myrtales</taxon>
        <taxon>Myrtaceae</taxon>
        <taxon>Myrtoideae</taxon>
        <taxon>Eucalypteae</taxon>
        <taxon>Eucalyptus</taxon>
    </lineage>
</organism>
<protein>
    <recommendedName>
        <fullName evidence="11">Rapid ALkalinization Factor</fullName>
    </recommendedName>
</protein>
<comment type="caution">
    <text evidence="9">The sequence shown here is derived from an EMBL/GenBank/DDBJ whole genome shotgun (WGS) entry which is preliminary data.</text>
</comment>
<evidence type="ECO:0008006" key="11">
    <source>
        <dbReference type="Google" id="ProtNLM"/>
    </source>
</evidence>
<keyword evidence="10" id="KW-1185">Reference proteome</keyword>
<gene>
    <name evidence="9" type="ORF">ACJRO7_017682</name>
</gene>
<comment type="function">
    <text evidence="7">Cell signaling peptide that may regulate plant stress, growth, and development. Mediates a rapid alkalinization of extracellular space by mediating a transient increase in the cytoplasmic Ca(2+) concentration leading to a calcium-dependent signaling events through a cell surface receptor and a concomitant activation of some intracellular mitogen-activated protein kinases.</text>
</comment>
<dbReference type="InterPro" id="IPR008801">
    <property type="entry name" value="RALF"/>
</dbReference>
<evidence type="ECO:0000256" key="6">
    <source>
        <dbReference type="ARBA" id="ARBA00023157"/>
    </source>
</evidence>
<keyword evidence="4" id="KW-0372">Hormone</keyword>
<feature type="chain" id="PRO_5044772993" description="Rapid ALkalinization Factor" evidence="8">
    <location>
        <begin position="22"/>
        <end position="74"/>
    </location>
</feature>
<evidence type="ECO:0000256" key="8">
    <source>
        <dbReference type="SAM" id="SignalP"/>
    </source>
</evidence>
<evidence type="ECO:0000313" key="9">
    <source>
        <dbReference type="EMBL" id="KAL3742234.1"/>
    </source>
</evidence>
<dbReference type="AlphaFoldDB" id="A0ABD3KQZ8"/>
<dbReference type="PANTHER" id="PTHR34270">
    <property type="entry name" value="PROTEIN RALF-LIKE 15-RELATED"/>
    <property type="match status" value="1"/>
</dbReference>
<accession>A0ABD3KQZ8</accession>
<comment type="similarity">
    <text evidence="2">Belongs to the plant rapid alkalinization factor (RALF) family.</text>
</comment>
<evidence type="ECO:0000256" key="2">
    <source>
        <dbReference type="ARBA" id="ARBA00009178"/>
    </source>
</evidence>
<keyword evidence="5 8" id="KW-0732">Signal</keyword>
<evidence type="ECO:0000256" key="1">
    <source>
        <dbReference type="ARBA" id="ARBA00004613"/>
    </source>
</evidence>
<keyword evidence="6" id="KW-1015">Disulfide bond</keyword>
<dbReference type="Proteomes" id="UP001634007">
    <property type="component" value="Unassembled WGS sequence"/>
</dbReference>
<dbReference type="GO" id="GO:0040008">
    <property type="term" value="P:regulation of growth"/>
    <property type="evidence" value="ECO:0007669"/>
    <property type="project" value="UniProtKB-ARBA"/>
</dbReference>
<evidence type="ECO:0000256" key="5">
    <source>
        <dbReference type="ARBA" id="ARBA00022729"/>
    </source>
</evidence>